<protein>
    <submittedName>
        <fullName evidence="2">Triple gene block protein 3</fullName>
    </submittedName>
</protein>
<evidence type="ECO:0000256" key="1">
    <source>
        <dbReference type="SAM" id="MobiDB-lite"/>
    </source>
</evidence>
<accession>A0A5K3FIJ8</accession>
<feature type="compositionally biased region" description="Basic and acidic residues" evidence="1">
    <location>
        <begin position="1"/>
        <end position="15"/>
    </location>
</feature>
<feature type="region of interest" description="Disordered" evidence="1">
    <location>
        <begin position="1"/>
        <end position="20"/>
    </location>
</feature>
<dbReference type="WBParaSite" id="MCU_008705-RA">
    <property type="protein sequence ID" value="MCU_008705-RA"/>
    <property type="gene ID" value="MCU_008705"/>
</dbReference>
<reference evidence="2" key="1">
    <citation type="submission" date="2019-11" db="UniProtKB">
        <authorList>
            <consortium name="WormBaseParasite"/>
        </authorList>
    </citation>
    <scope>IDENTIFICATION</scope>
</reference>
<sequence length="142" mass="15980">MLVHPQREPTTKEPGKPINSHASFVASLMVTDASRNTVDNDDNSPAQEDNTWPNHCCRVCQSCCRSKHCSDFLKSTFRHLSNGTSLDQHGISPDNYTVPVSCNLQLPGVRRSDSHHGRCVTIWLVTEFTERHIHVFLLDLQA</sequence>
<dbReference type="AlphaFoldDB" id="A0A5K3FIJ8"/>
<organism evidence="2">
    <name type="scientific">Mesocestoides corti</name>
    <name type="common">Flatworm</name>
    <dbReference type="NCBI Taxonomy" id="53468"/>
    <lineage>
        <taxon>Eukaryota</taxon>
        <taxon>Metazoa</taxon>
        <taxon>Spiralia</taxon>
        <taxon>Lophotrochozoa</taxon>
        <taxon>Platyhelminthes</taxon>
        <taxon>Cestoda</taxon>
        <taxon>Eucestoda</taxon>
        <taxon>Cyclophyllidea</taxon>
        <taxon>Mesocestoididae</taxon>
        <taxon>Mesocestoides</taxon>
    </lineage>
</organism>
<evidence type="ECO:0000313" key="2">
    <source>
        <dbReference type="WBParaSite" id="MCU_008705-RA"/>
    </source>
</evidence>
<name>A0A5K3FIJ8_MESCO</name>
<proteinExistence type="predicted"/>